<evidence type="ECO:0008006" key="3">
    <source>
        <dbReference type="Google" id="ProtNLM"/>
    </source>
</evidence>
<accession>A0A225NQP4</accession>
<proteinExistence type="predicted"/>
<dbReference type="EMBL" id="AQQR01000001">
    <property type="protein sequence ID" value="OWU77284.1"/>
    <property type="molecule type" value="Genomic_DNA"/>
</dbReference>
<dbReference type="OrthoDB" id="7841298at2"/>
<dbReference type="Proteomes" id="UP000215377">
    <property type="component" value="Unassembled WGS sequence"/>
</dbReference>
<reference evidence="1 2" key="1">
    <citation type="submission" date="2013-04" db="EMBL/GenBank/DDBJ databases">
        <title>Oceanicola sp. 22II1-22F33 Genome Sequencing.</title>
        <authorList>
            <person name="Lai Q."/>
            <person name="Li G."/>
            <person name="Shao Z."/>
        </authorList>
    </citation>
    <scope>NUCLEOTIDE SEQUENCE [LARGE SCALE GENOMIC DNA]</scope>
    <source>
        <strain evidence="1 2">22II1-22F33</strain>
    </source>
</reference>
<evidence type="ECO:0000313" key="1">
    <source>
        <dbReference type="EMBL" id="OWU77284.1"/>
    </source>
</evidence>
<gene>
    <name evidence="1" type="ORF">ATO3_00675</name>
</gene>
<dbReference type="RefSeq" id="WP_088647877.1">
    <property type="nucleotide sequence ID" value="NZ_AQQR01000001.1"/>
</dbReference>
<evidence type="ECO:0000313" key="2">
    <source>
        <dbReference type="Proteomes" id="UP000215377"/>
    </source>
</evidence>
<dbReference type="AlphaFoldDB" id="A0A225NQP4"/>
<comment type="caution">
    <text evidence="1">The sequence shown here is derived from an EMBL/GenBank/DDBJ whole genome shotgun (WGS) entry which is preliminary data.</text>
</comment>
<keyword evidence="2" id="KW-1185">Reference proteome</keyword>
<protein>
    <recommendedName>
        <fullName evidence="3">DUF2059 domain-containing protein</fullName>
    </recommendedName>
</protein>
<organism evidence="1 2">
    <name type="scientific">Marinibacterium profundimaris</name>
    <dbReference type="NCBI Taxonomy" id="1679460"/>
    <lineage>
        <taxon>Bacteria</taxon>
        <taxon>Pseudomonadati</taxon>
        <taxon>Pseudomonadota</taxon>
        <taxon>Alphaproteobacteria</taxon>
        <taxon>Rhodobacterales</taxon>
        <taxon>Paracoccaceae</taxon>
        <taxon>Marinibacterium</taxon>
    </lineage>
</organism>
<sequence>MGRQTTQAGAAAKRRVAGSPVRHVGLPALLALALTFLVALAPRVAADGPAQALTDALRLEELAGLIRAEGLADAGTFVPPGPSGKTSDDTLARIEALFNPAMIRAEMQAALAAGMERDAQIRAMNFFDAPRGKSLVRMELDARAAISDPDVEAIARSDWAMRQDDSDQTIQLLKRFAEVNSLVERNTASTMTARYHFLCGLAVGAGGIPDEDAILSQVWSRQDMIRADTENWLMGYLMMAYAPADDADLKAYVAFSETPAGQAMNAALFDGFEAAYARISYGLGLIAGQATLGQEL</sequence>
<name>A0A225NQP4_9RHOB</name>